<sequence>MAIFSRKSNKFYFNLAPYAVSIILGVVFLILANYFPSNKDLFIGISSTSFSIVGVFLLVETVEYFANRKLNEEIHQYINYKTTKILMEILQRLCRIVCLNNTKPTKLKDFKTLGEHTKDTLSDVLSNKEFLGFDIFIDWLAYLNKLEKLFDSNLIADNLNSEEAKSLIKIHKRIKTFGHILDREFEKIFILVDKNIDKNIEITVNSDGFYFFKYKGELIQLAKCKITHEKCLQNKYKIADKYSDILAQNIIEIVQYFNECPITSREMLLDPNDIMTYKVENKSVNG</sequence>
<keyword evidence="1" id="KW-1133">Transmembrane helix</keyword>
<dbReference type="EMBL" id="LNYP01000011">
    <property type="protein sequence ID" value="KTD39863.1"/>
    <property type="molecule type" value="Genomic_DNA"/>
</dbReference>
<evidence type="ECO:0000256" key="1">
    <source>
        <dbReference type="SAM" id="Phobius"/>
    </source>
</evidence>
<keyword evidence="1" id="KW-0472">Membrane</keyword>
<evidence type="ECO:0000313" key="3">
    <source>
        <dbReference type="Proteomes" id="UP000054858"/>
    </source>
</evidence>
<dbReference type="AlphaFoldDB" id="A0A0W0X5L8"/>
<feature type="transmembrane region" description="Helical" evidence="1">
    <location>
        <begin position="12"/>
        <end position="35"/>
    </location>
</feature>
<dbReference type="Proteomes" id="UP000054858">
    <property type="component" value="Unassembled WGS sequence"/>
</dbReference>
<keyword evidence="1" id="KW-0812">Transmembrane</keyword>
<name>A0A0W0X5L8_9GAMM</name>
<evidence type="ECO:0000313" key="2">
    <source>
        <dbReference type="EMBL" id="KTD39863.1"/>
    </source>
</evidence>
<proteinExistence type="predicted"/>
<gene>
    <name evidence="2" type="ORF">Loak_0792</name>
</gene>
<organism evidence="2 3">
    <name type="scientific">Legionella oakridgensis</name>
    <dbReference type="NCBI Taxonomy" id="29423"/>
    <lineage>
        <taxon>Bacteria</taxon>
        <taxon>Pseudomonadati</taxon>
        <taxon>Pseudomonadota</taxon>
        <taxon>Gammaproteobacteria</taxon>
        <taxon>Legionellales</taxon>
        <taxon>Legionellaceae</taxon>
        <taxon>Legionella</taxon>
    </lineage>
</organism>
<feature type="transmembrane region" description="Helical" evidence="1">
    <location>
        <begin position="41"/>
        <end position="59"/>
    </location>
</feature>
<comment type="caution">
    <text evidence="2">The sequence shown here is derived from an EMBL/GenBank/DDBJ whole genome shotgun (WGS) entry which is preliminary data.</text>
</comment>
<accession>A0A0W0X5L8</accession>
<protein>
    <submittedName>
        <fullName evidence="2">Uncharacterized protein</fullName>
    </submittedName>
</protein>
<dbReference type="PATRIC" id="fig|29423.5.peg.826"/>
<reference evidence="2 3" key="1">
    <citation type="submission" date="2015-11" db="EMBL/GenBank/DDBJ databases">
        <title>Genomic analysis of 38 Legionella species identifies large and diverse effector repertoires.</title>
        <authorList>
            <person name="Burstein D."/>
            <person name="Amaro F."/>
            <person name="Zusman T."/>
            <person name="Lifshitz Z."/>
            <person name="Cohen O."/>
            <person name="Gilbert J.A."/>
            <person name="Pupko T."/>
            <person name="Shuman H.A."/>
            <person name="Segal G."/>
        </authorList>
    </citation>
    <scope>NUCLEOTIDE SEQUENCE [LARGE SCALE GENOMIC DNA]</scope>
    <source>
        <strain evidence="2 3">Oak Ridge-10</strain>
    </source>
</reference>
<dbReference type="RefSeq" id="WP_058388825.1">
    <property type="nucleotide sequence ID" value="NZ_LCUA01000035.1"/>
</dbReference>